<name>A0A937JE07_9GAMM</name>
<dbReference type="SUPFAM" id="SSF53178">
    <property type="entry name" value="Peptidyl-tRNA hydrolase-like"/>
    <property type="match status" value="1"/>
</dbReference>
<dbReference type="GO" id="GO:0004045">
    <property type="term" value="F:peptidyl-tRNA hydrolase activity"/>
    <property type="evidence" value="ECO:0007669"/>
    <property type="project" value="UniProtKB-UniRule"/>
</dbReference>
<dbReference type="Pfam" id="PF01195">
    <property type="entry name" value="Pept_tRNA_hydro"/>
    <property type="match status" value="1"/>
</dbReference>
<feature type="binding site" evidence="7">
    <location>
        <position position="113"/>
    </location>
    <ligand>
        <name>tRNA</name>
        <dbReference type="ChEBI" id="CHEBI:17843"/>
    </ligand>
</feature>
<evidence type="ECO:0000256" key="2">
    <source>
        <dbReference type="ARBA" id="ARBA00022555"/>
    </source>
</evidence>
<keyword evidence="4 7" id="KW-0694">RNA-binding</keyword>
<dbReference type="AlphaFoldDB" id="A0A937JE07"/>
<dbReference type="Proteomes" id="UP000705230">
    <property type="component" value="Unassembled WGS sequence"/>
</dbReference>
<sequence>MSKLCFVGIGNPGAKYEETKHNIGKDWLNRICNELSLEFILKEKLEAQIANSSQSDFIMAIPTNFVNNTGKTIQKIMRYSNISCEDLVVFHDDLDLNPGEVKIKFGGGHGGHNGLKDIFEKTGSKKFYRIRIGIGHPGDKSDVTNWVLSKSKPKDKILIEESFYDLSKVFKLICERKFSEAQLQLHT</sequence>
<evidence type="ECO:0000313" key="9">
    <source>
        <dbReference type="Proteomes" id="UP000705230"/>
    </source>
</evidence>
<evidence type="ECO:0000256" key="4">
    <source>
        <dbReference type="ARBA" id="ARBA00022884"/>
    </source>
</evidence>
<evidence type="ECO:0000313" key="8">
    <source>
        <dbReference type="EMBL" id="MBL6902978.1"/>
    </source>
</evidence>
<keyword evidence="7" id="KW-0963">Cytoplasm</keyword>
<feature type="binding site" evidence="7">
    <location>
        <position position="16"/>
    </location>
    <ligand>
        <name>tRNA</name>
        <dbReference type="ChEBI" id="CHEBI:17843"/>
    </ligand>
</feature>
<dbReference type="GO" id="GO:0072344">
    <property type="term" value="P:rescue of stalled ribosome"/>
    <property type="evidence" value="ECO:0007669"/>
    <property type="project" value="UniProtKB-UniRule"/>
</dbReference>
<proteinExistence type="inferred from homology"/>
<evidence type="ECO:0000256" key="5">
    <source>
        <dbReference type="ARBA" id="ARBA00038063"/>
    </source>
</evidence>
<dbReference type="InterPro" id="IPR036416">
    <property type="entry name" value="Pept_tRNA_hydro_sf"/>
</dbReference>
<comment type="subcellular location">
    <subcellularLocation>
        <location evidence="7">Cytoplasm</location>
    </subcellularLocation>
</comment>
<dbReference type="GO" id="GO:0005737">
    <property type="term" value="C:cytoplasm"/>
    <property type="evidence" value="ECO:0007669"/>
    <property type="project" value="UniProtKB-SubCell"/>
</dbReference>
<feature type="binding site" evidence="7">
    <location>
        <position position="65"/>
    </location>
    <ligand>
        <name>tRNA</name>
        <dbReference type="ChEBI" id="CHEBI:17843"/>
    </ligand>
</feature>
<dbReference type="PROSITE" id="PS01196">
    <property type="entry name" value="PEPT_TRNA_HYDROL_2"/>
    <property type="match status" value="1"/>
</dbReference>
<feature type="site" description="Stabilizes the basic form of H active site to accept a proton" evidence="7">
    <location>
        <position position="92"/>
    </location>
</feature>
<keyword evidence="2 7" id="KW-0820">tRNA-binding</keyword>
<evidence type="ECO:0000256" key="7">
    <source>
        <dbReference type="HAMAP-Rule" id="MF_00083"/>
    </source>
</evidence>
<evidence type="ECO:0000256" key="6">
    <source>
        <dbReference type="ARBA" id="ARBA00050038"/>
    </source>
</evidence>
<accession>A0A937JE07</accession>
<dbReference type="Gene3D" id="3.40.50.1470">
    <property type="entry name" value="Peptidyl-tRNA hydrolase"/>
    <property type="match status" value="1"/>
</dbReference>
<comment type="function">
    <text evidence="7">Hydrolyzes ribosome-free peptidyl-tRNAs (with 1 or more amino acids incorporated), which drop off the ribosome during protein synthesis, or as a result of ribosome stalling.</text>
</comment>
<comment type="catalytic activity">
    <reaction evidence="7">
        <text>an N-acyl-L-alpha-aminoacyl-tRNA + H2O = an N-acyl-L-amino acid + a tRNA + H(+)</text>
        <dbReference type="Rhea" id="RHEA:54448"/>
        <dbReference type="Rhea" id="RHEA-COMP:10123"/>
        <dbReference type="Rhea" id="RHEA-COMP:13883"/>
        <dbReference type="ChEBI" id="CHEBI:15377"/>
        <dbReference type="ChEBI" id="CHEBI:15378"/>
        <dbReference type="ChEBI" id="CHEBI:59874"/>
        <dbReference type="ChEBI" id="CHEBI:78442"/>
        <dbReference type="ChEBI" id="CHEBI:138191"/>
        <dbReference type="EC" id="3.1.1.29"/>
    </reaction>
</comment>
<evidence type="ECO:0000256" key="1">
    <source>
        <dbReference type="ARBA" id="ARBA00013260"/>
    </source>
</evidence>
<reference evidence="8" key="1">
    <citation type="submission" date="2020-10" db="EMBL/GenBank/DDBJ databases">
        <title>Microbiome of the Black Sea water column analyzed by genome centric metagenomics.</title>
        <authorList>
            <person name="Cabello-Yeves P.J."/>
            <person name="Callieri C."/>
            <person name="Picazo A."/>
            <person name="Mehrshad M."/>
            <person name="Haro-Moreno J.M."/>
            <person name="Roda-Garcia J."/>
            <person name="Dzembekova N."/>
            <person name="Slabakova V."/>
            <person name="Slabakova N."/>
            <person name="Moncheva S."/>
            <person name="Rodriguez-Valera F."/>
        </authorList>
    </citation>
    <scope>NUCLEOTIDE SEQUENCE</scope>
    <source>
        <strain evidence="8">BS30m-G43</strain>
    </source>
</reference>
<feature type="active site" description="Proton acceptor" evidence="7">
    <location>
        <position position="21"/>
    </location>
</feature>
<comment type="similarity">
    <text evidence="5 7">Belongs to the PTH family.</text>
</comment>
<dbReference type="NCBIfam" id="TIGR00447">
    <property type="entry name" value="pth"/>
    <property type="match status" value="1"/>
</dbReference>
<dbReference type="GO" id="GO:0006515">
    <property type="term" value="P:protein quality control for misfolded or incompletely synthesized proteins"/>
    <property type="evidence" value="ECO:0007669"/>
    <property type="project" value="UniProtKB-UniRule"/>
</dbReference>
<gene>
    <name evidence="7 8" type="primary">pth</name>
    <name evidence="8" type="ORF">ISR29_02130</name>
</gene>
<keyword evidence="3 7" id="KW-0378">Hydrolase</keyword>
<comment type="function">
    <text evidence="7">Catalyzes the release of premature peptidyl moieties from peptidyl-tRNA molecules trapped in stalled 50S ribosomal subunits, and thus maintains levels of free tRNAs and 50S ribosomes.</text>
</comment>
<dbReference type="InterPro" id="IPR001328">
    <property type="entry name" value="Pept_tRNA_hydro"/>
</dbReference>
<dbReference type="PANTHER" id="PTHR17224:SF1">
    <property type="entry name" value="PEPTIDYL-TRNA HYDROLASE"/>
    <property type="match status" value="1"/>
</dbReference>
<feature type="binding site" evidence="7">
    <location>
        <position position="67"/>
    </location>
    <ligand>
        <name>tRNA</name>
        <dbReference type="ChEBI" id="CHEBI:17843"/>
    </ligand>
</feature>
<dbReference type="GO" id="GO:0000049">
    <property type="term" value="F:tRNA binding"/>
    <property type="evidence" value="ECO:0007669"/>
    <property type="project" value="UniProtKB-UniRule"/>
</dbReference>
<comment type="subunit">
    <text evidence="7">Monomer.</text>
</comment>
<dbReference type="InterPro" id="IPR018171">
    <property type="entry name" value="Pept_tRNA_hydro_CS"/>
</dbReference>
<organism evidence="8 9">
    <name type="scientific">SAR86 cluster bacterium</name>
    <dbReference type="NCBI Taxonomy" id="2030880"/>
    <lineage>
        <taxon>Bacteria</taxon>
        <taxon>Pseudomonadati</taxon>
        <taxon>Pseudomonadota</taxon>
        <taxon>Gammaproteobacteria</taxon>
        <taxon>SAR86 cluster</taxon>
    </lineage>
</organism>
<protein>
    <recommendedName>
        <fullName evidence="6 7">Peptidyl-tRNA hydrolase</fullName>
        <shortName evidence="7">Pth</shortName>
        <ecNumber evidence="1 7">3.1.1.29</ecNumber>
    </recommendedName>
</protein>
<feature type="site" description="Discriminates between blocked and unblocked aminoacyl-tRNA" evidence="7">
    <location>
        <position position="11"/>
    </location>
</feature>
<dbReference type="CDD" id="cd00462">
    <property type="entry name" value="PTH"/>
    <property type="match status" value="1"/>
</dbReference>
<dbReference type="PANTHER" id="PTHR17224">
    <property type="entry name" value="PEPTIDYL-TRNA HYDROLASE"/>
    <property type="match status" value="1"/>
</dbReference>
<evidence type="ECO:0000256" key="3">
    <source>
        <dbReference type="ARBA" id="ARBA00022801"/>
    </source>
</evidence>
<dbReference type="EMBL" id="JADHSG010000002">
    <property type="protein sequence ID" value="MBL6902978.1"/>
    <property type="molecule type" value="Genomic_DNA"/>
</dbReference>
<dbReference type="HAMAP" id="MF_00083">
    <property type="entry name" value="Pept_tRNA_hydro_bact"/>
    <property type="match status" value="1"/>
</dbReference>
<comment type="caution">
    <text evidence="8">The sequence shown here is derived from an EMBL/GenBank/DDBJ whole genome shotgun (WGS) entry which is preliminary data.</text>
</comment>
<dbReference type="EC" id="3.1.1.29" evidence="1 7"/>